<gene>
    <name evidence="1" type="ORF">Taro_045617</name>
</gene>
<name>A0A843X0L2_COLES</name>
<evidence type="ECO:0000313" key="2">
    <source>
        <dbReference type="Proteomes" id="UP000652761"/>
    </source>
</evidence>
<dbReference type="Proteomes" id="UP000652761">
    <property type="component" value="Unassembled WGS sequence"/>
</dbReference>
<dbReference type="EMBL" id="NMUH01005416">
    <property type="protein sequence ID" value="MQM12698.1"/>
    <property type="molecule type" value="Genomic_DNA"/>
</dbReference>
<protein>
    <submittedName>
        <fullName evidence="1">Uncharacterized protein</fullName>
    </submittedName>
</protein>
<evidence type="ECO:0000313" key="1">
    <source>
        <dbReference type="EMBL" id="MQM12698.1"/>
    </source>
</evidence>
<reference evidence="1" key="1">
    <citation type="submission" date="2017-07" db="EMBL/GenBank/DDBJ databases">
        <title>Taro Niue Genome Assembly and Annotation.</title>
        <authorList>
            <person name="Atibalentja N."/>
            <person name="Keating K."/>
            <person name="Fields C.J."/>
        </authorList>
    </citation>
    <scope>NUCLEOTIDE SEQUENCE</scope>
    <source>
        <strain evidence="1">Niue_2</strain>
        <tissue evidence="1">Leaf</tissue>
    </source>
</reference>
<accession>A0A843X0L2</accession>
<keyword evidence="2" id="KW-1185">Reference proteome</keyword>
<comment type="caution">
    <text evidence="1">The sequence shown here is derived from an EMBL/GenBank/DDBJ whole genome shotgun (WGS) entry which is preliminary data.</text>
</comment>
<dbReference type="AlphaFoldDB" id="A0A843X0L2"/>
<sequence>MSRPIAFWGLEAKSLDRFPLFPFFPFFPSLLLSEEESFPLRRSDVSRVVPCVPVLADGPSGGCSRKGCRACLCQLGLSLLRASGVVSVVVATLVFSFARCSALEGLSVRQVVTVTWDPYPHAPVLEGVAPGGRRAQVSDLKQKGKTASDCCFDNPSLGAIHGGTGGRAYGETLLLTWLFGVSRGDTWLFLPDLVEVWDVGACVMRLWSLVVAPVFLSSACVDSDSSVGVVFGLTRVVVETFTLFSLLCLRIRGWRCDLRRSLAGVREVGSLHYS</sequence>
<organism evidence="1 2">
    <name type="scientific">Colocasia esculenta</name>
    <name type="common">Wild taro</name>
    <name type="synonym">Arum esculentum</name>
    <dbReference type="NCBI Taxonomy" id="4460"/>
    <lineage>
        <taxon>Eukaryota</taxon>
        <taxon>Viridiplantae</taxon>
        <taxon>Streptophyta</taxon>
        <taxon>Embryophyta</taxon>
        <taxon>Tracheophyta</taxon>
        <taxon>Spermatophyta</taxon>
        <taxon>Magnoliopsida</taxon>
        <taxon>Liliopsida</taxon>
        <taxon>Araceae</taxon>
        <taxon>Aroideae</taxon>
        <taxon>Colocasieae</taxon>
        <taxon>Colocasia</taxon>
    </lineage>
</organism>
<proteinExistence type="predicted"/>